<reference evidence="9 10" key="1">
    <citation type="journal article" date="2018" name="New Phytol.">
        <title>Phylogenomics of Endogonaceae and evolution of mycorrhizas within Mucoromycota.</title>
        <authorList>
            <person name="Chang Y."/>
            <person name="Desiro A."/>
            <person name="Na H."/>
            <person name="Sandor L."/>
            <person name="Lipzen A."/>
            <person name="Clum A."/>
            <person name="Barry K."/>
            <person name="Grigoriev I.V."/>
            <person name="Martin F.M."/>
            <person name="Stajich J.E."/>
            <person name="Smith M.E."/>
            <person name="Bonito G."/>
            <person name="Spatafora J.W."/>
        </authorList>
    </citation>
    <scope>NUCLEOTIDE SEQUENCE [LARGE SCALE GENOMIC DNA]</scope>
    <source>
        <strain evidence="9 10">GMNB39</strain>
    </source>
</reference>
<keyword evidence="5 8" id="KW-1133">Transmembrane helix</keyword>
<evidence type="ECO:0000256" key="1">
    <source>
        <dbReference type="ARBA" id="ARBA00004141"/>
    </source>
</evidence>
<feature type="non-terminal residue" evidence="9">
    <location>
        <position position="1"/>
    </location>
</feature>
<dbReference type="InterPro" id="IPR011691">
    <property type="entry name" value="Vesicle_transpt_SFT2"/>
</dbReference>
<dbReference type="InterPro" id="IPR007305">
    <property type="entry name" value="Vesicle_transpt_Got1/SFT2"/>
</dbReference>
<accession>A0A433B979</accession>
<proteinExistence type="inferred from homology"/>
<evidence type="ECO:0000256" key="4">
    <source>
        <dbReference type="ARBA" id="ARBA00022927"/>
    </source>
</evidence>
<dbReference type="PANTHER" id="PTHR23137:SF36">
    <property type="entry name" value="VESICLE TRANSPORT PROTEIN SFT2C"/>
    <property type="match status" value="1"/>
</dbReference>
<evidence type="ECO:0000256" key="6">
    <source>
        <dbReference type="ARBA" id="ARBA00023136"/>
    </source>
</evidence>
<dbReference type="Proteomes" id="UP000268093">
    <property type="component" value="Unassembled WGS sequence"/>
</dbReference>
<comment type="caution">
    <text evidence="8">Lacks conserved residue(s) required for the propagation of feature annotation.</text>
</comment>
<evidence type="ECO:0000256" key="8">
    <source>
        <dbReference type="RuleBase" id="RU363111"/>
    </source>
</evidence>
<feature type="transmembrane region" description="Helical" evidence="8">
    <location>
        <begin position="45"/>
        <end position="66"/>
    </location>
</feature>
<comment type="similarity">
    <text evidence="7 8">Belongs to the SFT2 family.</text>
</comment>
<name>A0A433B979_9FUNG</name>
<gene>
    <name evidence="9" type="ORF">BC936DRAFT_139801</name>
</gene>
<keyword evidence="10" id="KW-1185">Reference proteome</keyword>
<feature type="transmembrane region" description="Helical" evidence="8">
    <location>
        <begin position="107"/>
        <end position="125"/>
    </location>
</feature>
<organism evidence="9 10">
    <name type="scientific">Jimgerdemannia flammicorona</name>
    <dbReference type="NCBI Taxonomy" id="994334"/>
    <lineage>
        <taxon>Eukaryota</taxon>
        <taxon>Fungi</taxon>
        <taxon>Fungi incertae sedis</taxon>
        <taxon>Mucoromycota</taxon>
        <taxon>Mucoromycotina</taxon>
        <taxon>Endogonomycetes</taxon>
        <taxon>Endogonales</taxon>
        <taxon>Endogonaceae</taxon>
        <taxon>Jimgerdemannia</taxon>
    </lineage>
</organism>
<comment type="function">
    <text evidence="8">Nonessential protein required for the fusion of transport vesicles derived from the endocytic pathway with the Golgi complex.</text>
</comment>
<evidence type="ECO:0000256" key="7">
    <source>
        <dbReference type="ARBA" id="ARBA00025800"/>
    </source>
</evidence>
<keyword evidence="8" id="KW-0333">Golgi apparatus</keyword>
<keyword evidence="6 8" id="KW-0472">Membrane</keyword>
<sequence length="214" mass="23880">PQHATRTASGRLRLHLPPRSRLLLLGLLRLRHNDPHRSRQIRCNLLMYVLLLREYALVLSLILPLISPLSTCARAHTPVGSILMLISVALLRGPVAHIKHMISRDRLPFTAAYLGSLILTMYFSIGPNPAPLFHRPVATSSLYYSASSRSSHYYGLYHPSRLTFPSTRHHPPHLPTHASPSKTRYFGSYIPGGVSTLRYGSAMLARQASSLLPI</sequence>
<keyword evidence="4 8" id="KW-0653">Protein transport</keyword>
<evidence type="ECO:0000313" key="9">
    <source>
        <dbReference type="EMBL" id="RUP12635.1"/>
    </source>
</evidence>
<dbReference type="Pfam" id="PF04178">
    <property type="entry name" value="Got1"/>
    <property type="match status" value="1"/>
</dbReference>
<dbReference type="GO" id="GO:0015031">
    <property type="term" value="P:protein transport"/>
    <property type="evidence" value="ECO:0007669"/>
    <property type="project" value="UniProtKB-KW"/>
</dbReference>
<dbReference type="EMBL" id="RBNI01015831">
    <property type="protein sequence ID" value="RUP12635.1"/>
    <property type="molecule type" value="Genomic_DNA"/>
</dbReference>
<dbReference type="GO" id="GO:0016192">
    <property type="term" value="P:vesicle-mediated transport"/>
    <property type="evidence" value="ECO:0007669"/>
    <property type="project" value="InterPro"/>
</dbReference>
<keyword evidence="2 8" id="KW-0813">Transport</keyword>
<dbReference type="AlphaFoldDB" id="A0A433B979"/>
<dbReference type="OrthoDB" id="660759at2759"/>
<evidence type="ECO:0000256" key="2">
    <source>
        <dbReference type="ARBA" id="ARBA00022448"/>
    </source>
</evidence>
<comment type="subcellular location">
    <subcellularLocation>
        <location evidence="8">Golgi apparatus membrane</location>
        <topology evidence="8">Multi-pass membrane protein</topology>
    </subcellularLocation>
    <subcellularLocation>
        <location evidence="1">Membrane</location>
        <topology evidence="1">Multi-pass membrane protein</topology>
    </subcellularLocation>
</comment>
<dbReference type="PANTHER" id="PTHR23137">
    <property type="entry name" value="VESICLE TRANSPORT PROTEIN-RELATED"/>
    <property type="match status" value="1"/>
</dbReference>
<evidence type="ECO:0000256" key="5">
    <source>
        <dbReference type="ARBA" id="ARBA00022989"/>
    </source>
</evidence>
<feature type="transmembrane region" description="Helical" evidence="8">
    <location>
        <begin position="78"/>
        <end position="95"/>
    </location>
</feature>
<dbReference type="GO" id="GO:0000139">
    <property type="term" value="C:Golgi membrane"/>
    <property type="evidence" value="ECO:0007669"/>
    <property type="project" value="UniProtKB-SubCell"/>
</dbReference>
<evidence type="ECO:0000313" key="10">
    <source>
        <dbReference type="Proteomes" id="UP000268093"/>
    </source>
</evidence>
<protein>
    <recommendedName>
        <fullName evidence="8">Protein transport protein SFT2</fullName>
    </recommendedName>
</protein>
<keyword evidence="3 8" id="KW-0812">Transmembrane</keyword>
<comment type="caution">
    <text evidence="9">The sequence shown here is derived from an EMBL/GenBank/DDBJ whole genome shotgun (WGS) entry which is preliminary data.</text>
</comment>
<evidence type="ECO:0000256" key="3">
    <source>
        <dbReference type="ARBA" id="ARBA00022692"/>
    </source>
</evidence>